<name>A0A382XSM8_9ZZZZ</name>
<reference evidence="1" key="1">
    <citation type="submission" date="2018-05" db="EMBL/GenBank/DDBJ databases">
        <authorList>
            <person name="Lanie J.A."/>
            <person name="Ng W.-L."/>
            <person name="Kazmierczak K.M."/>
            <person name="Andrzejewski T.M."/>
            <person name="Davidsen T.M."/>
            <person name="Wayne K.J."/>
            <person name="Tettelin H."/>
            <person name="Glass J.I."/>
            <person name="Rusch D."/>
            <person name="Podicherti R."/>
            <person name="Tsui H.-C.T."/>
            <person name="Winkler M.E."/>
        </authorList>
    </citation>
    <scope>NUCLEOTIDE SEQUENCE</scope>
</reference>
<protein>
    <submittedName>
        <fullName evidence="1">Uncharacterized protein</fullName>
    </submittedName>
</protein>
<dbReference type="EMBL" id="UINC01170111">
    <property type="protein sequence ID" value="SVD73993.1"/>
    <property type="molecule type" value="Genomic_DNA"/>
</dbReference>
<dbReference type="AlphaFoldDB" id="A0A382XSM8"/>
<proteinExistence type="predicted"/>
<evidence type="ECO:0000313" key="1">
    <source>
        <dbReference type="EMBL" id="SVD73993.1"/>
    </source>
</evidence>
<feature type="non-terminal residue" evidence="1">
    <location>
        <position position="68"/>
    </location>
</feature>
<sequence>VTNIDQYTIETTLSTRLAENIIMESIKGQIPEDMKLKISNVIKDLNNHKHIDNEEIFISVFALMLRDH</sequence>
<organism evidence="1">
    <name type="scientific">marine metagenome</name>
    <dbReference type="NCBI Taxonomy" id="408172"/>
    <lineage>
        <taxon>unclassified sequences</taxon>
        <taxon>metagenomes</taxon>
        <taxon>ecological metagenomes</taxon>
    </lineage>
</organism>
<accession>A0A382XSM8</accession>
<feature type="non-terminal residue" evidence="1">
    <location>
        <position position="1"/>
    </location>
</feature>
<gene>
    <name evidence="1" type="ORF">METZ01_LOCUS426847</name>
</gene>